<organism evidence="7 8">
    <name type="scientific">Craterilacuibacter sinensis</name>
    <dbReference type="NCBI Taxonomy" id="2686017"/>
    <lineage>
        <taxon>Bacteria</taxon>
        <taxon>Pseudomonadati</taxon>
        <taxon>Pseudomonadota</taxon>
        <taxon>Betaproteobacteria</taxon>
        <taxon>Neisseriales</taxon>
        <taxon>Neisseriaceae</taxon>
        <taxon>Craterilacuibacter</taxon>
    </lineage>
</organism>
<feature type="transmembrane region" description="Helical" evidence="6">
    <location>
        <begin position="113"/>
        <end position="137"/>
    </location>
</feature>
<dbReference type="Pfam" id="PF01810">
    <property type="entry name" value="LysE"/>
    <property type="match status" value="1"/>
</dbReference>
<feature type="transmembrane region" description="Helical" evidence="6">
    <location>
        <begin position="184"/>
        <end position="201"/>
    </location>
</feature>
<keyword evidence="2" id="KW-1003">Cell membrane</keyword>
<evidence type="ECO:0000256" key="3">
    <source>
        <dbReference type="ARBA" id="ARBA00022692"/>
    </source>
</evidence>
<dbReference type="GO" id="GO:0015171">
    <property type="term" value="F:amino acid transmembrane transporter activity"/>
    <property type="evidence" value="ECO:0007669"/>
    <property type="project" value="TreeGrafter"/>
</dbReference>
<protein>
    <submittedName>
        <fullName evidence="7">LysE family transporter</fullName>
    </submittedName>
</protein>
<keyword evidence="5 6" id="KW-0472">Membrane</keyword>
<reference evidence="7 8" key="1">
    <citation type="submission" date="2019-12" db="EMBL/GenBank/DDBJ databases">
        <title>Neisseriaceae gen. nov. sp. Genome sequencing and assembly.</title>
        <authorList>
            <person name="Liu Z."/>
            <person name="Li A."/>
        </authorList>
    </citation>
    <scope>NUCLEOTIDE SEQUENCE [LARGE SCALE GENOMIC DNA]</scope>
    <source>
        <strain evidence="7 8">B2N2-7</strain>
    </source>
</reference>
<evidence type="ECO:0000256" key="2">
    <source>
        <dbReference type="ARBA" id="ARBA00022475"/>
    </source>
</evidence>
<dbReference type="GO" id="GO:0005886">
    <property type="term" value="C:plasma membrane"/>
    <property type="evidence" value="ECO:0007669"/>
    <property type="project" value="UniProtKB-SubCell"/>
</dbReference>
<evidence type="ECO:0000256" key="1">
    <source>
        <dbReference type="ARBA" id="ARBA00004651"/>
    </source>
</evidence>
<comment type="subcellular location">
    <subcellularLocation>
        <location evidence="1">Cell membrane</location>
        <topology evidence="1">Multi-pass membrane protein</topology>
    </subcellularLocation>
</comment>
<dbReference type="RefSeq" id="WP_160794457.1">
    <property type="nucleotide sequence ID" value="NZ_WSSB01000001.1"/>
</dbReference>
<evidence type="ECO:0000256" key="6">
    <source>
        <dbReference type="SAM" id="Phobius"/>
    </source>
</evidence>
<gene>
    <name evidence="7" type="ORF">GQF02_02045</name>
</gene>
<evidence type="ECO:0000313" key="8">
    <source>
        <dbReference type="Proteomes" id="UP000467214"/>
    </source>
</evidence>
<feature type="transmembrane region" description="Helical" evidence="6">
    <location>
        <begin position="72"/>
        <end position="92"/>
    </location>
</feature>
<dbReference type="PANTHER" id="PTHR30086">
    <property type="entry name" value="ARGININE EXPORTER PROTEIN ARGO"/>
    <property type="match status" value="1"/>
</dbReference>
<accession>A0A845BMT2</accession>
<dbReference type="InterPro" id="IPR001123">
    <property type="entry name" value="LeuE-type"/>
</dbReference>
<evidence type="ECO:0000256" key="5">
    <source>
        <dbReference type="ARBA" id="ARBA00023136"/>
    </source>
</evidence>
<evidence type="ECO:0000313" key="7">
    <source>
        <dbReference type="EMBL" id="MXR35761.1"/>
    </source>
</evidence>
<feature type="transmembrane region" description="Helical" evidence="6">
    <location>
        <begin position="39"/>
        <end position="60"/>
    </location>
</feature>
<dbReference type="AlphaFoldDB" id="A0A845BMT2"/>
<keyword evidence="3 6" id="KW-0812">Transmembrane</keyword>
<dbReference type="Proteomes" id="UP000467214">
    <property type="component" value="Unassembled WGS sequence"/>
</dbReference>
<evidence type="ECO:0000256" key="4">
    <source>
        <dbReference type="ARBA" id="ARBA00022989"/>
    </source>
</evidence>
<name>A0A845BMT2_9NEIS</name>
<dbReference type="EMBL" id="WSSB01000001">
    <property type="protein sequence ID" value="MXR35761.1"/>
    <property type="molecule type" value="Genomic_DNA"/>
</dbReference>
<keyword evidence="4 6" id="KW-1133">Transmembrane helix</keyword>
<feature type="transmembrane region" description="Helical" evidence="6">
    <location>
        <begin position="149"/>
        <end position="172"/>
    </location>
</feature>
<sequence length="205" mass="20660">MSSGTLFLQSALIGLSVAAPLGPIGLLCMQRALESGARYGLVSGLGAASADALYALLGALGTNALMHAFTGIAGPLALAGALFMLWLGVGMLRAPTASDPAKTPRTTGLPAAYASVLALTATNPMTVTTFIAIFAALGSQQAVAGGTAVFVSGVFIGSALWWVVLSFGCAALRHRINLQIRSGINRAAGAVLVAFALYKLAQLAI</sequence>
<feature type="transmembrane region" description="Helical" evidence="6">
    <location>
        <begin position="6"/>
        <end position="27"/>
    </location>
</feature>
<dbReference type="PANTHER" id="PTHR30086:SF20">
    <property type="entry name" value="ARGININE EXPORTER PROTEIN ARGO-RELATED"/>
    <property type="match status" value="1"/>
</dbReference>
<proteinExistence type="predicted"/>
<comment type="caution">
    <text evidence="7">The sequence shown here is derived from an EMBL/GenBank/DDBJ whole genome shotgun (WGS) entry which is preliminary data.</text>
</comment>
<keyword evidence="8" id="KW-1185">Reference proteome</keyword>